<evidence type="ECO:0000259" key="3">
    <source>
        <dbReference type="PROSITE" id="PS51201"/>
    </source>
</evidence>
<dbReference type="InterPro" id="IPR003148">
    <property type="entry name" value="RCK_N"/>
</dbReference>
<dbReference type="GO" id="GO:0006813">
    <property type="term" value="P:potassium ion transport"/>
    <property type="evidence" value="ECO:0007669"/>
    <property type="project" value="InterPro"/>
</dbReference>
<dbReference type="SUPFAM" id="SSF81324">
    <property type="entry name" value="Voltage-gated potassium channels"/>
    <property type="match status" value="1"/>
</dbReference>
<keyword evidence="2" id="KW-1133">Transmembrane helix</keyword>
<organism evidence="4 5">
    <name type="scientific">Sphingobium wenxiniae (strain DSM 21828 / CGMCC 1.7748 / JZ-1)</name>
    <dbReference type="NCBI Taxonomy" id="595605"/>
    <lineage>
        <taxon>Bacteria</taxon>
        <taxon>Pseudomonadati</taxon>
        <taxon>Pseudomonadota</taxon>
        <taxon>Alphaproteobacteria</taxon>
        <taxon>Sphingomonadales</taxon>
        <taxon>Sphingomonadaceae</taxon>
        <taxon>Sphingobium</taxon>
    </lineage>
</organism>
<comment type="subcellular location">
    <subcellularLocation>
        <location evidence="1">Cell membrane</location>
        <topology evidence="1">Multi-pass membrane protein</topology>
    </subcellularLocation>
</comment>
<evidence type="ECO:0000313" key="5">
    <source>
        <dbReference type="Proteomes" id="UP000316624"/>
    </source>
</evidence>
<sequence>MRIKPLPSRSPTAGFLRRRSSMPVWADLAWRVALVFGLIGLVLLIHWIGRDGLRDSLDNNISFVDVLYFTTVTMMTVGYGDIVPVSPEARLFEAILVTPLRLFVWLIFLGTAYHLFFRNILYRWRMARIQADLRNHIVVAGFGTSGSEAVRELLARGTDAREIVVIDPSERALAEAEDMGCNVMCGDSTRDRTLKDVAIHRARSMIVSAGRDDTSILITLTARHLAPRLPISIVVRNEDNELPARQAGATTVINPVSFAGLLLAGSTSGRHIADYMADLAASGGRVKLNERFVLPEEIGKPLSAIATGLGVRIYRGDRPIGSGEEAAQQLQTGDMIIEIVGNVGEEESPDSTPF</sequence>
<dbReference type="RefSeq" id="WP_021243298.1">
    <property type="nucleotide sequence ID" value="NZ_JACIIY010000003.1"/>
</dbReference>
<dbReference type="GO" id="GO:0005886">
    <property type="term" value="C:plasma membrane"/>
    <property type="evidence" value="ECO:0007669"/>
    <property type="project" value="UniProtKB-SubCell"/>
</dbReference>
<keyword evidence="4" id="KW-0407">Ion channel</keyword>
<keyword evidence="5" id="KW-1185">Reference proteome</keyword>
<keyword evidence="4" id="KW-0813">Transport</keyword>
<dbReference type="InterPro" id="IPR036291">
    <property type="entry name" value="NAD(P)-bd_dom_sf"/>
</dbReference>
<keyword evidence="2" id="KW-0472">Membrane</keyword>
<dbReference type="PANTHER" id="PTHR43833:SF9">
    <property type="entry name" value="POTASSIUM CHANNEL PROTEIN YUGO-RELATED"/>
    <property type="match status" value="1"/>
</dbReference>
<accession>A0A562KGK4</accession>
<dbReference type="AlphaFoldDB" id="A0A562KGK4"/>
<comment type="caution">
    <text evidence="4">The sequence shown here is derived from an EMBL/GenBank/DDBJ whole genome shotgun (WGS) entry which is preliminary data.</text>
</comment>
<evidence type="ECO:0000256" key="2">
    <source>
        <dbReference type="SAM" id="Phobius"/>
    </source>
</evidence>
<dbReference type="PROSITE" id="PS51201">
    <property type="entry name" value="RCK_N"/>
    <property type="match status" value="1"/>
</dbReference>
<dbReference type="Gene3D" id="3.40.50.720">
    <property type="entry name" value="NAD(P)-binding Rossmann-like Domain"/>
    <property type="match status" value="1"/>
</dbReference>
<name>A0A562KGK4_SPHWJ</name>
<feature type="domain" description="RCK N-terminal" evidence="3">
    <location>
        <begin position="134"/>
        <end position="254"/>
    </location>
</feature>
<dbReference type="InterPro" id="IPR013099">
    <property type="entry name" value="K_chnl_dom"/>
</dbReference>
<keyword evidence="4" id="KW-0406">Ion transport</keyword>
<dbReference type="Proteomes" id="UP000316624">
    <property type="component" value="Unassembled WGS sequence"/>
</dbReference>
<dbReference type="Pfam" id="PF07885">
    <property type="entry name" value="Ion_trans_2"/>
    <property type="match status" value="1"/>
</dbReference>
<proteinExistence type="predicted"/>
<feature type="transmembrane region" description="Helical" evidence="2">
    <location>
        <begin position="61"/>
        <end position="82"/>
    </location>
</feature>
<feature type="transmembrane region" description="Helical" evidence="2">
    <location>
        <begin position="102"/>
        <end position="121"/>
    </location>
</feature>
<reference evidence="4 5" key="1">
    <citation type="journal article" date="2015" name="Stand. Genomic Sci.">
        <title>Genomic Encyclopedia of Bacterial and Archaeal Type Strains, Phase III: the genomes of soil and plant-associated and newly described type strains.</title>
        <authorList>
            <person name="Whitman W.B."/>
            <person name="Woyke T."/>
            <person name="Klenk H.P."/>
            <person name="Zhou Y."/>
            <person name="Lilburn T.G."/>
            <person name="Beck B.J."/>
            <person name="De Vos P."/>
            <person name="Vandamme P."/>
            <person name="Eisen J.A."/>
            <person name="Garrity G."/>
            <person name="Hugenholtz P."/>
            <person name="Kyrpides N.C."/>
        </authorList>
    </citation>
    <scope>NUCLEOTIDE SEQUENCE [LARGE SCALE GENOMIC DNA]</scope>
    <source>
        <strain evidence="4 5">CGMCC 1.7748</strain>
    </source>
</reference>
<dbReference type="Gene3D" id="1.10.287.70">
    <property type="match status" value="1"/>
</dbReference>
<feature type="transmembrane region" description="Helical" evidence="2">
    <location>
        <begin position="28"/>
        <end position="49"/>
    </location>
</feature>
<keyword evidence="2" id="KW-0812">Transmembrane</keyword>
<protein>
    <submittedName>
        <fullName evidence="4">Voltage-gated potassium channel</fullName>
    </submittedName>
</protein>
<dbReference type="InterPro" id="IPR050721">
    <property type="entry name" value="Trk_Ktr_HKT_K-transport"/>
</dbReference>
<evidence type="ECO:0000256" key="1">
    <source>
        <dbReference type="ARBA" id="ARBA00004651"/>
    </source>
</evidence>
<dbReference type="SUPFAM" id="SSF51735">
    <property type="entry name" value="NAD(P)-binding Rossmann-fold domains"/>
    <property type="match status" value="1"/>
</dbReference>
<dbReference type="PANTHER" id="PTHR43833">
    <property type="entry name" value="POTASSIUM CHANNEL PROTEIN 2-RELATED-RELATED"/>
    <property type="match status" value="1"/>
</dbReference>
<dbReference type="Pfam" id="PF02254">
    <property type="entry name" value="TrkA_N"/>
    <property type="match status" value="1"/>
</dbReference>
<evidence type="ECO:0000313" key="4">
    <source>
        <dbReference type="EMBL" id="TWH94526.1"/>
    </source>
</evidence>
<dbReference type="EMBL" id="VLKK01000005">
    <property type="protein sequence ID" value="TWH94526.1"/>
    <property type="molecule type" value="Genomic_DNA"/>
</dbReference>
<gene>
    <name evidence="4" type="ORF">IQ35_01769</name>
</gene>
<dbReference type="GO" id="GO:0034220">
    <property type="term" value="P:monoatomic ion transmembrane transport"/>
    <property type="evidence" value="ECO:0007669"/>
    <property type="project" value="UniProtKB-KW"/>
</dbReference>